<protein>
    <recommendedName>
        <fullName evidence="5">DUF5067 domain-containing protein</fullName>
    </recommendedName>
</protein>
<evidence type="ECO:0000256" key="1">
    <source>
        <dbReference type="SAM" id="MobiDB-lite"/>
    </source>
</evidence>
<evidence type="ECO:0000313" key="4">
    <source>
        <dbReference type="Proteomes" id="UP000003987"/>
    </source>
</evidence>
<dbReference type="AlphaFoldDB" id="C7XV47"/>
<dbReference type="Proteomes" id="UP000003987">
    <property type="component" value="Unassembled WGS sequence"/>
</dbReference>
<proteinExistence type="predicted"/>
<accession>C7XV47</accession>
<feature type="chain" id="PRO_5002986017" description="DUF5067 domain-containing protein" evidence="2">
    <location>
        <begin position="27"/>
        <end position="369"/>
    </location>
</feature>
<evidence type="ECO:0008006" key="5">
    <source>
        <dbReference type="Google" id="ProtNLM"/>
    </source>
</evidence>
<sequence length="369" mass="40672">MGEKQMKRISLASFIIIMCLSLAACAKRVNGQKVYKTQIENGIKPVAGTGKCNRELIRIKGTTSAPSGYKVVAISNTGQHSRVGEDTTMQNNVKVKDGKFAGYIDPAKNNPKVKKGDKLKYHFLAVKNPKDIKNNKSTKNAINTTTIKVNFEPTTLFVQSKVQARLGSGAKVTKKSKTVYTITPKTDSSFENDVSKAMYDDKGSWNSITKKINKLSKQIKTPNGRIALVLMNPENHKKFLFVSIGGKTKYYAITSGTVNSNASNAKNVSSNSDNSDDDGDDFELAMILAWLLAYDEEYGDDSSESEDTNDDYYDDSDTDDDYYDYDDNYDDNDSQDDQNSSDDSQSNNGQQQNGGQQDNGQNGNTANVQ</sequence>
<evidence type="ECO:0000256" key="2">
    <source>
        <dbReference type="SAM" id="SignalP"/>
    </source>
</evidence>
<dbReference type="PROSITE" id="PS51257">
    <property type="entry name" value="PROKAR_LIPOPROTEIN"/>
    <property type="match status" value="1"/>
</dbReference>
<evidence type="ECO:0000313" key="3">
    <source>
        <dbReference type="EMBL" id="EEU30578.1"/>
    </source>
</evidence>
<name>C7XV47_9LACO</name>
<keyword evidence="4" id="KW-1185">Reference proteome</keyword>
<feature type="compositionally biased region" description="Low complexity" evidence="1">
    <location>
        <begin position="341"/>
        <end position="369"/>
    </location>
</feature>
<organism evidence="3 4">
    <name type="scientific">Limosilactobacillus coleohominis 101-4-CHN</name>
    <dbReference type="NCBI Taxonomy" id="575594"/>
    <lineage>
        <taxon>Bacteria</taxon>
        <taxon>Bacillati</taxon>
        <taxon>Bacillota</taxon>
        <taxon>Bacilli</taxon>
        <taxon>Lactobacillales</taxon>
        <taxon>Lactobacillaceae</taxon>
        <taxon>Limosilactobacillus</taxon>
    </lineage>
</organism>
<feature type="region of interest" description="Disordered" evidence="1">
    <location>
        <begin position="298"/>
        <end position="369"/>
    </location>
</feature>
<dbReference type="EMBL" id="GG698803">
    <property type="protein sequence ID" value="EEU30578.1"/>
    <property type="molecule type" value="Genomic_DNA"/>
</dbReference>
<feature type="signal peptide" evidence="2">
    <location>
        <begin position="1"/>
        <end position="26"/>
    </location>
</feature>
<dbReference type="eggNOG" id="ENOG5032KE9">
    <property type="taxonomic scope" value="Bacteria"/>
</dbReference>
<feature type="compositionally biased region" description="Acidic residues" evidence="1">
    <location>
        <begin position="298"/>
        <end position="340"/>
    </location>
</feature>
<keyword evidence="2" id="KW-0732">Signal</keyword>
<reference evidence="3 4" key="1">
    <citation type="submission" date="2009-06" db="EMBL/GenBank/DDBJ databases">
        <title>The Genome Sequence of Lactobacillus coleohominis strain 101-4-CHN.</title>
        <authorList>
            <consortium name="The Broad Institute Genome Sequencing Platform"/>
            <person name="Ward D."/>
            <person name="Young S.K."/>
            <person name="Zeng Q."/>
            <person name="Koehrsen M."/>
            <person name="Alvarado L."/>
            <person name="Berlin A."/>
            <person name="Borenstein D."/>
            <person name="Chen Z."/>
            <person name="Engels R."/>
            <person name="Freedman E."/>
            <person name="Gellesch M."/>
            <person name="Goldberg J."/>
            <person name="Griggs A."/>
            <person name="Gujja S."/>
            <person name="Heiman D."/>
            <person name="Hepburn T."/>
            <person name="Howarth C."/>
            <person name="Jen D."/>
            <person name="Larson L."/>
            <person name="Lewis B."/>
            <person name="Mehta T."/>
            <person name="Park D."/>
            <person name="Pearson M."/>
            <person name="Roberts A."/>
            <person name="Saif S."/>
            <person name="Shea T."/>
            <person name="Shenoy N."/>
            <person name="Sisk P."/>
            <person name="Stolte C."/>
            <person name="Sykes S."/>
            <person name="Walk T."/>
            <person name="White J."/>
            <person name="Yandava C."/>
            <person name="Liu Y."/>
            <person name="Xu Q."/>
            <person name="Lander E."/>
            <person name="Nusbaum C."/>
            <person name="Galagan J."/>
            <person name="Birren B."/>
        </authorList>
    </citation>
    <scope>NUCLEOTIDE SEQUENCE [LARGE SCALE GENOMIC DNA]</scope>
    <source>
        <strain evidence="3 4">101-4-CHN</strain>
    </source>
</reference>
<dbReference type="HOGENOM" id="CLU_749613_0_0_9"/>
<gene>
    <name evidence="3" type="ORF">HMPREF0501_00956</name>
</gene>